<name>A0A4U8WGB9_9FLAO</name>
<evidence type="ECO:0000313" key="1">
    <source>
        <dbReference type="EMBL" id="VFB04045.1"/>
    </source>
</evidence>
<protein>
    <recommendedName>
        <fullName evidence="3">TonB C-terminal domain-containing protein</fullName>
    </recommendedName>
</protein>
<dbReference type="AlphaFoldDB" id="A0A4U8WGB9"/>
<evidence type="ECO:0008006" key="3">
    <source>
        <dbReference type="Google" id="ProtNLM"/>
    </source>
</evidence>
<proteinExistence type="predicted"/>
<gene>
    <name evidence="1" type="ORF">NCTC12078_02068</name>
</gene>
<reference evidence="1 2" key="1">
    <citation type="submission" date="2019-02" db="EMBL/GenBank/DDBJ databases">
        <authorList>
            <consortium name="Pathogen Informatics"/>
        </authorList>
    </citation>
    <scope>NUCLEOTIDE SEQUENCE [LARGE SCALE GENOMIC DNA]</scope>
    <source>
        <strain evidence="1 2">3012STDY6944375</strain>
    </source>
</reference>
<dbReference type="Gene3D" id="3.30.1150.10">
    <property type="match status" value="1"/>
</dbReference>
<sequence>MLICNSYFFDMNKFFVFVGLFITSFFNTQVLHDDNLKGYEGGSEQFYADLNDALVKNGFEKCNDRMSEMFVAKVEIIEGIARINNKNILDDCATQWFIKGFNNINKSKKWKYADENLNKFSITFYPIDYGKNFVKGYTPEKLVKNAEFPGGTIAFRNELFEKIRNQNINLKDLQIVVNFTINKEGDLNNIIIEKPQDLELDLKSKIIKSIQQINTKWKPQSFRNIPVSSRFRIPITFKG</sequence>
<evidence type="ECO:0000313" key="2">
    <source>
        <dbReference type="Proteomes" id="UP000290013"/>
    </source>
</evidence>
<dbReference type="Proteomes" id="UP000290013">
    <property type="component" value="Chromosome"/>
</dbReference>
<organism evidence="1 2">
    <name type="scientific">Chryseobacterium taihuense</name>
    <dbReference type="NCBI Taxonomy" id="1141221"/>
    <lineage>
        <taxon>Bacteria</taxon>
        <taxon>Pseudomonadati</taxon>
        <taxon>Bacteroidota</taxon>
        <taxon>Flavobacteriia</taxon>
        <taxon>Flavobacteriales</taxon>
        <taxon>Weeksellaceae</taxon>
        <taxon>Chryseobacterium group</taxon>
        <taxon>Chryseobacterium</taxon>
    </lineage>
</organism>
<dbReference type="EMBL" id="LR215974">
    <property type="protein sequence ID" value="VFB04045.1"/>
    <property type="molecule type" value="Genomic_DNA"/>
</dbReference>
<accession>A0A4U8WGB9</accession>
<dbReference type="KEGG" id="ctai:NCTC12078_02068"/>